<evidence type="ECO:0000256" key="1">
    <source>
        <dbReference type="SAM" id="SignalP"/>
    </source>
</evidence>
<proteinExistence type="predicted"/>
<accession>G7Q8B1</accession>
<protein>
    <submittedName>
        <fullName evidence="2">Uncharacterized protein</fullName>
    </submittedName>
</protein>
<keyword evidence="1" id="KW-0732">Signal</keyword>
<feature type="signal peptide" evidence="1">
    <location>
        <begin position="1"/>
        <end position="21"/>
    </location>
</feature>
<organism evidence="2 3">
    <name type="scientific">Solidesulfovibrio carbinoliphilus subsp. oakridgensis</name>
    <dbReference type="NCBI Taxonomy" id="694327"/>
    <lineage>
        <taxon>Bacteria</taxon>
        <taxon>Pseudomonadati</taxon>
        <taxon>Thermodesulfobacteriota</taxon>
        <taxon>Desulfovibrionia</taxon>
        <taxon>Desulfovibrionales</taxon>
        <taxon>Desulfovibrionaceae</taxon>
        <taxon>Solidesulfovibrio</taxon>
    </lineage>
</organism>
<feature type="chain" id="PRO_5003503453" evidence="1">
    <location>
        <begin position="22"/>
        <end position="178"/>
    </location>
</feature>
<dbReference type="HOGENOM" id="CLU_1508302_0_0_7"/>
<name>G7Q8B1_9BACT</name>
<dbReference type="OrthoDB" id="5453067at2"/>
<reference evidence="3" key="1">
    <citation type="journal article" date="2015" name="Genome Announc.">
        <title>High-Quality Draft Genome Sequence of Desulfovibrio carbinoliphilus FW-101-2B, an Organic Acid-Oxidizing Sulfate-Reducing Bacterium Isolated from Uranium(VI)-Contaminated Groundwater.</title>
        <authorList>
            <person name="Ramsay B.D."/>
            <person name="Hwang C."/>
            <person name="Woo H.L."/>
            <person name="Carroll S.L."/>
            <person name="Lucas S."/>
            <person name="Han J."/>
            <person name="Lapidus A.L."/>
            <person name="Cheng J.F."/>
            <person name="Goodwin L.A."/>
            <person name="Pitluck S."/>
            <person name="Peters L."/>
            <person name="Chertkov O."/>
            <person name="Held B."/>
            <person name="Detter J.C."/>
            <person name="Han C.S."/>
            <person name="Tapia R."/>
            <person name="Land M.L."/>
            <person name="Hauser L.J."/>
            <person name="Kyrpides N.C."/>
            <person name="Ivanova N.N."/>
            <person name="Mikhailova N."/>
            <person name="Pagani I."/>
            <person name="Woyke T."/>
            <person name="Arkin A.P."/>
            <person name="Dehal P."/>
            <person name="Chivian D."/>
            <person name="Criddle C.S."/>
            <person name="Wu W."/>
            <person name="Chakraborty R."/>
            <person name="Hazen T.C."/>
            <person name="Fields M.W."/>
        </authorList>
    </citation>
    <scope>NUCLEOTIDE SEQUENCE [LARGE SCALE GENOMIC DNA]</scope>
    <source>
        <strain evidence="3">FW-101-2B</strain>
    </source>
</reference>
<sequence length="178" mass="19177">MKRMFLAGLLAAALLPVTARAGVTLEGDTCRQVFDDPRAEHIDCRTGFRLDQATRGRLESNTFGLLSDLTCAADISAKRSEVIGLVRAGGDVALPQQEVRCRLVSGGDPVGVRFHLAPVVRIDRKTNKAVDARLGIRDLTGLPEPLATAVAEFLNGDPTLRKSLIQAANEILPNLPKR</sequence>
<dbReference type="RefSeq" id="WP_009181896.1">
    <property type="nucleotide sequence ID" value="NZ_CM001368.1"/>
</dbReference>
<dbReference type="STRING" id="694327.DFW101_2519"/>
<dbReference type="eggNOG" id="ENOG503188B">
    <property type="taxonomic scope" value="Bacteria"/>
</dbReference>
<evidence type="ECO:0000313" key="2">
    <source>
        <dbReference type="EMBL" id="EHJ48523.1"/>
    </source>
</evidence>
<dbReference type="Proteomes" id="UP000004662">
    <property type="component" value="Chromosome"/>
</dbReference>
<keyword evidence="3" id="KW-1185">Reference proteome</keyword>
<evidence type="ECO:0000313" key="3">
    <source>
        <dbReference type="Proteomes" id="UP000004662"/>
    </source>
</evidence>
<dbReference type="EMBL" id="CM001368">
    <property type="protein sequence ID" value="EHJ48523.1"/>
    <property type="molecule type" value="Genomic_DNA"/>
</dbReference>
<dbReference type="AlphaFoldDB" id="G7Q8B1"/>
<gene>
    <name evidence="2" type="ORF">DFW101_2519</name>
</gene>